<accession>A0ACC3A0B0</accession>
<evidence type="ECO:0000313" key="2">
    <source>
        <dbReference type="Proteomes" id="UP001172386"/>
    </source>
</evidence>
<sequence length="1268" mass="140267">MSASLTTISVHGLTEVFSPSNPQVDVVFVHGLNGHPYNTWTADNGVFWPRDLLPQQLGDLRCRILTYGYDANVSAFTDGVGKDHIHHHAENLAARLVANRSVCASRTTQGKTNLSQMNNAFERPIIFVVHSLGGLVTKQCLIYSRSIDHPSTEHLRSIYVSTYGILFMGTPHNGSDLAKWGTLLQSIASAALPRKFFDSSSHLVEALKTNNETLQNINRYFNEIMPRLKIYFFYEGRPMDLKGTRQFVVDEASAAPNFQGVERMGIERDHSHMCKFENEQSTGFAVVAEAVHRYSFDAPTLIAVRWEEEKQVRSFQRQMAAQELLAADRRSRNPSPDSRQNRTPLLDGSARTPILLENGAPTVTDWEVEEHDDLSRNPSSSRLTPRLPADTTNQSSPKSSAVPTPPASMSRSTNSLIVAPLGFRPNSHFVGFDIEMARLDKKLSDKRLAKIGVCSALLYGPPGCGKSHLAREYLWRHFEEYPNGVFWIDCKTPESLSKGFWNVAQSLRCIDEADTRHDAFIDAVRRHLTQRDKWLMVFDGISFENEDQLAAFVRYIPDGRGSSLIYTTVDRTLANRQRLLDPPGIKVYPLSVEQACSLLFKSLHLKEYRQPSATQLRKAKQLVKYYDCLPLGIHAAAHMLLARGRALERYTPGPSDNRLSEPFLQILAALGRAQANEAVDLLMITCFLNHQVPIALLQFGHNALLDFGLEIRALDPNGGGSRRELDNSIAILIKNGLVERRLQTSSTSSSGGRSSPDETRDHGIDRQNSGSLAHDFETHADHDGESQQSSPSFIGIDVIQVHTVVQNVFLDYLKANSQEKFNWWLAATARFLIASWNIAYDKMKANSGRGLVSDYREFESHVEKVWSHFPVRPEGVSQTLRQARHDLHGVRRMIKREIDNQSPSQSSAISGNVALVSVFERSGSSSDEGPATPTSGLTHVTSWSLEPNVDSTESPVEYHHPTFANLPVPLNDSWHEDGGYLSDTESPPPKHRTASNSTEKASLPRQVALRAIFEGRNAVEQWRATPVVGPVSAADVEPHHSRSNSASSMVRPISASSLAEAALSSLNRMGSAKGNQVPSPKGNERRPLSELSSNSMIANDSRPQPKTLSSSPHLVQAVLTSRLRRDPIPIEENISITRRIGVPLAIPGKPFNPNLPSLESHSLPSEHGPMPMLRDPSHESHISVQTEPPETSNSVKDEFVTPLMSPTVEEALYLSPGPRLSPINTATANTGLPYPSLNSPDTEPMPILNPGGARGSGLGISSQYQDKQ</sequence>
<name>A0ACC3A0B0_9EURO</name>
<comment type="caution">
    <text evidence="1">The sequence shown here is derived from an EMBL/GenBank/DDBJ whole genome shotgun (WGS) entry which is preliminary data.</text>
</comment>
<organism evidence="1 2">
    <name type="scientific">Neophaeococcomyces mojaviensis</name>
    <dbReference type="NCBI Taxonomy" id="3383035"/>
    <lineage>
        <taxon>Eukaryota</taxon>
        <taxon>Fungi</taxon>
        <taxon>Dikarya</taxon>
        <taxon>Ascomycota</taxon>
        <taxon>Pezizomycotina</taxon>
        <taxon>Eurotiomycetes</taxon>
        <taxon>Chaetothyriomycetidae</taxon>
        <taxon>Chaetothyriales</taxon>
        <taxon>Chaetothyriales incertae sedis</taxon>
        <taxon>Neophaeococcomyces</taxon>
    </lineage>
</organism>
<dbReference type="EMBL" id="JAPDRQ010000155">
    <property type="protein sequence ID" value="KAJ9653414.1"/>
    <property type="molecule type" value="Genomic_DNA"/>
</dbReference>
<evidence type="ECO:0000313" key="1">
    <source>
        <dbReference type="EMBL" id="KAJ9653414.1"/>
    </source>
</evidence>
<reference evidence="1" key="1">
    <citation type="submission" date="2022-10" db="EMBL/GenBank/DDBJ databases">
        <title>Culturing micro-colonial fungi from biological soil crusts in the Mojave desert and describing Neophaeococcomyces mojavensis, and introducing the new genera and species Taxawa tesnikishii.</title>
        <authorList>
            <person name="Kurbessoian T."/>
            <person name="Stajich J.E."/>
        </authorList>
    </citation>
    <scope>NUCLEOTIDE SEQUENCE</scope>
    <source>
        <strain evidence="1">JES_112</strain>
    </source>
</reference>
<keyword evidence="2" id="KW-1185">Reference proteome</keyword>
<dbReference type="Proteomes" id="UP001172386">
    <property type="component" value="Unassembled WGS sequence"/>
</dbReference>
<protein>
    <submittedName>
        <fullName evidence="1">Uncharacterized protein</fullName>
    </submittedName>
</protein>
<gene>
    <name evidence="1" type="ORF">H2198_007412</name>
</gene>
<proteinExistence type="predicted"/>